<gene>
    <name evidence="2" type="ORF">CJ030_MR5G009664</name>
</gene>
<evidence type="ECO:0000313" key="2">
    <source>
        <dbReference type="EMBL" id="KAB1213241.1"/>
    </source>
</evidence>
<comment type="caution">
    <text evidence="2">The sequence shown here is derived from an EMBL/GenBank/DDBJ whole genome shotgun (WGS) entry which is preliminary data.</text>
</comment>
<proteinExistence type="predicted"/>
<feature type="compositionally biased region" description="Basic and acidic residues" evidence="1">
    <location>
        <begin position="195"/>
        <end position="214"/>
    </location>
</feature>
<protein>
    <submittedName>
        <fullName evidence="2">Uncharacterized protein</fullName>
    </submittedName>
</protein>
<keyword evidence="3" id="KW-1185">Reference proteome</keyword>
<feature type="compositionally biased region" description="Low complexity" evidence="1">
    <location>
        <begin position="184"/>
        <end position="194"/>
    </location>
</feature>
<evidence type="ECO:0000313" key="3">
    <source>
        <dbReference type="Proteomes" id="UP000516437"/>
    </source>
</evidence>
<feature type="region of interest" description="Disordered" evidence="1">
    <location>
        <begin position="1"/>
        <end position="23"/>
    </location>
</feature>
<feature type="compositionally biased region" description="Polar residues" evidence="1">
    <location>
        <begin position="1"/>
        <end position="10"/>
    </location>
</feature>
<organism evidence="2 3">
    <name type="scientific">Morella rubra</name>
    <name type="common">Chinese bayberry</name>
    <dbReference type="NCBI Taxonomy" id="262757"/>
    <lineage>
        <taxon>Eukaryota</taxon>
        <taxon>Viridiplantae</taxon>
        <taxon>Streptophyta</taxon>
        <taxon>Embryophyta</taxon>
        <taxon>Tracheophyta</taxon>
        <taxon>Spermatophyta</taxon>
        <taxon>Magnoliopsida</taxon>
        <taxon>eudicotyledons</taxon>
        <taxon>Gunneridae</taxon>
        <taxon>Pentapetalae</taxon>
        <taxon>rosids</taxon>
        <taxon>fabids</taxon>
        <taxon>Fagales</taxon>
        <taxon>Myricaceae</taxon>
        <taxon>Morella</taxon>
    </lineage>
</organism>
<reference evidence="2 3" key="1">
    <citation type="journal article" date="2019" name="Plant Biotechnol. J.">
        <title>The red bayberry genome and genetic basis of sex determination.</title>
        <authorList>
            <person name="Jia H.M."/>
            <person name="Jia H.J."/>
            <person name="Cai Q.L."/>
            <person name="Wang Y."/>
            <person name="Zhao H.B."/>
            <person name="Yang W.F."/>
            <person name="Wang G.Y."/>
            <person name="Li Y.H."/>
            <person name="Zhan D.L."/>
            <person name="Shen Y.T."/>
            <person name="Niu Q.F."/>
            <person name="Chang L."/>
            <person name="Qiu J."/>
            <person name="Zhao L."/>
            <person name="Xie H.B."/>
            <person name="Fu W.Y."/>
            <person name="Jin J."/>
            <person name="Li X.W."/>
            <person name="Jiao Y."/>
            <person name="Zhou C.C."/>
            <person name="Tu T."/>
            <person name="Chai C.Y."/>
            <person name="Gao J.L."/>
            <person name="Fan L.J."/>
            <person name="van de Weg E."/>
            <person name="Wang J.Y."/>
            <person name="Gao Z.S."/>
        </authorList>
    </citation>
    <scope>NUCLEOTIDE SEQUENCE [LARGE SCALE GENOMIC DNA]</scope>
    <source>
        <tissue evidence="2">Leaves</tissue>
    </source>
</reference>
<name>A0A6A1VK58_9ROSI</name>
<dbReference type="AlphaFoldDB" id="A0A6A1VK58"/>
<sequence>MANVGGSSSGAAKVPKAPERREGRWGPSQLVEIDFEAFYTEYHFPRETYFRLPSANETPYTDGVKGEMCFFEAPLKSGLIDFGIFVLAIKGFPDYFLPDTNKGWHDCYFFMSGVGWERFPGKDRQSESSLCWAFGSVPDQYRRDIKGLTLSEQAHVDAILEVGSIDWNALVCRENEGWLGYTVSEPSPRANPSPRSERSPRGRFPREDSRKESSHVSVGGTKQKNSQEVEGSFHGHSLKKRRASPPLGVSEAEEEEAEEAPLARMSSKRAASIGLEDVSPMLSPTSGVRMEIPVPAVKFLRSVGCMDSSNEERKVPIGPICRTTLSSFEAQFRRQQQALVPIQQQEVEEPPRHSHDQERPTWADAWMVDLKGMVASASVVRRLGDPCFLYRDSDDGIATIPQYHSRHLMCDVEDVGRH</sequence>
<feature type="region of interest" description="Disordered" evidence="1">
    <location>
        <begin position="182"/>
        <end position="268"/>
    </location>
</feature>
<dbReference type="Proteomes" id="UP000516437">
    <property type="component" value="Chromosome 5"/>
</dbReference>
<dbReference type="EMBL" id="RXIC02000023">
    <property type="protein sequence ID" value="KAB1213241.1"/>
    <property type="molecule type" value="Genomic_DNA"/>
</dbReference>
<evidence type="ECO:0000256" key="1">
    <source>
        <dbReference type="SAM" id="MobiDB-lite"/>
    </source>
</evidence>
<accession>A0A6A1VK58</accession>